<reference evidence="2" key="1">
    <citation type="submission" date="2022-07" db="EMBL/GenBank/DDBJ databases">
        <authorList>
            <person name="Jung M.-Y."/>
            <person name="Lee M."/>
        </authorList>
    </citation>
    <scope>NUCLEOTIDE SEQUENCE</scope>
    <source>
        <strain evidence="2">S8</strain>
    </source>
</reference>
<evidence type="ECO:0000313" key="3">
    <source>
        <dbReference type="Proteomes" id="UP001059480"/>
    </source>
</evidence>
<gene>
    <name evidence="2" type="ORF">NPA36_05285</name>
</gene>
<dbReference type="SUPFAM" id="SSF63411">
    <property type="entry name" value="LuxS/MPP-like metallohydrolase"/>
    <property type="match status" value="4"/>
</dbReference>
<dbReference type="InterPro" id="IPR013578">
    <property type="entry name" value="Peptidase_M16C_assoc"/>
</dbReference>
<dbReference type="RefSeq" id="WP_256945077.1">
    <property type="nucleotide sequence ID" value="NZ_JANHNZ010000004.1"/>
</dbReference>
<dbReference type="Pfam" id="PF22516">
    <property type="entry name" value="PreP_C"/>
    <property type="match status" value="1"/>
</dbReference>
<evidence type="ECO:0000313" key="2">
    <source>
        <dbReference type="EMBL" id="MCQ9209961.1"/>
    </source>
</evidence>
<keyword evidence="3" id="KW-1185">Reference proteome</keyword>
<dbReference type="Gene3D" id="3.30.830.10">
    <property type="entry name" value="Metalloenzyme, LuxS/M16 peptidase-like"/>
    <property type="match status" value="4"/>
</dbReference>
<dbReference type="EMBL" id="JANHNZ010000004">
    <property type="protein sequence ID" value="MCQ9209961.1"/>
    <property type="molecule type" value="Genomic_DNA"/>
</dbReference>
<reference evidence="2" key="3">
    <citation type="journal article" date="2023" name="Microbiol. Resour. Announc.">
        <title>Draft Genome Sequence of Granulicatella sp. Strain S8, Isolated from a Marine Fish, Seriola quinqueradiata.</title>
        <authorList>
            <person name="Lee M."/>
            <person name="Farooq A."/>
            <person name="Jeong J.B."/>
            <person name="Jung M.Y."/>
        </authorList>
    </citation>
    <scope>NUCLEOTIDE SEQUENCE</scope>
    <source>
        <strain evidence="2">S8</strain>
    </source>
</reference>
<reference evidence="2" key="2">
    <citation type="journal article" date="2023" name="Curr. Microbiol.">
        <title>Granulicatella seriolae sp. nov., a Novel Facultative Anaerobe Isolated from Yellowtail Marine Fish.</title>
        <authorList>
            <person name="Lee M."/>
            <person name="Choi Y.J."/>
            <person name="Farooq A."/>
            <person name="Jeong J.B."/>
            <person name="Jung M.Y."/>
        </authorList>
    </citation>
    <scope>NUCLEOTIDE SEQUENCE</scope>
    <source>
        <strain evidence="2">S8</strain>
    </source>
</reference>
<accession>A0ABT1WN95</accession>
<protein>
    <submittedName>
        <fullName evidence="2">Insulinase family protein</fullName>
    </submittedName>
</protein>
<evidence type="ECO:0000259" key="1">
    <source>
        <dbReference type="SMART" id="SM01264"/>
    </source>
</evidence>
<dbReference type="Pfam" id="PF05193">
    <property type="entry name" value="Peptidase_M16_C"/>
    <property type="match status" value="1"/>
</dbReference>
<dbReference type="InterPro" id="IPR011765">
    <property type="entry name" value="Pept_M16_N"/>
</dbReference>
<dbReference type="PANTHER" id="PTHR43016">
    <property type="entry name" value="PRESEQUENCE PROTEASE"/>
    <property type="match status" value="1"/>
</dbReference>
<proteinExistence type="predicted"/>
<dbReference type="PANTHER" id="PTHR43016:SF13">
    <property type="entry name" value="PRESEQUENCE PROTEASE, MITOCHONDRIAL"/>
    <property type="match status" value="1"/>
</dbReference>
<comment type="caution">
    <text evidence="2">The sequence shown here is derived from an EMBL/GenBank/DDBJ whole genome shotgun (WGS) entry which is preliminary data.</text>
</comment>
<dbReference type="SMART" id="SM01264">
    <property type="entry name" value="M16C_associated"/>
    <property type="match status" value="1"/>
</dbReference>
<dbReference type="Pfam" id="PF00675">
    <property type="entry name" value="Peptidase_M16"/>
    <property type="match status" value="1"/>
</dbReference>
<dbReference type="Pfam" id="PF08367">
    <property type="entry name" value="M16C_assoc"/>
    <property type="match status" value="1"/>
</dbReference>
<sequence>MTELSSKLQKAFELEEIKDLDAIHTKSYLYQHKKTGAQVLFLSNEDDNKSFTISFRTPPYDDNGIAHIIEHSVLNGSEKYPSKEPFVDLLKGSLNTFLNAMTFSDKTIYPVASRNEKDFENLMAVYLDAVFHPNLYKDPQILMQEGWHYHLENLEDPIIYKGVVYNEMRGAYSQAESELDRLVEKELFPDTVYANNSGGLPEAIPSLTQEKFIDFHTTYYHPSNAKVILYGNLNLEVALTQLDDYFDQYEPETIEFESLEQAPFEQTKEITAYYSVSEDEPTDNRSLINMNWAIGNSFDAQEALAMNILEELLIGSNTAPIKKVLLKSGLGSDVTGGYAAYTFKPIFDITLKDTNPEAQEKVVALVREELERLVKEGIPKKAVQAALNKVAFIFKEATALEGSTPKGIGYAIRLLTAWAYDGSPYDSFNFPQHLEQITKEIDQGYFENLIQKYLLDNQHSTVISLVPKPGLGAQKEADLAKKLQDYKDSLSDSELEDLVAQTQALIERQGRPDSVEDLAKIPHLTITDLEPKAEVYPLNIFEEEQDTFLHSPGFTAGISYITMYFDMRSIPTPLLPATAFLSELLTEVATKSFSEDDLSTEIDFYTGGISTNTTVLVESVKDAIYYPKFTVQGKALTEYVPQLLNLIQEVLLTSKLDSKDKVKEILLNSKASLEMNLNHASHIAAARRLESYYSVPAKYNQFLSGLDYYDYIADLAANLDERLDQFIEDIKQVSQILFTRQGLVTAFVGSEEDFSNYRAVSKDFYASLSGHELDIQPFEVPVEILNEGFKTAQEIQYVAKGYNQLLLGDEFSGSNYVLKNILGLDYLWNTIRVKGGAYGGFDIVNNLGDNIFLSYRDPNLVQTLKNYDDAVAYLENFESSQEDFEKYVIGTFSDLDRPLSVVQKGSIAVNRYLTHVSQEKVQEQRQQVLETTPQDMKNYAPILKKMMDKNALVVIGNSAKIDKDKDVFKNVRNLIK</sequence>
<feature type="domain" description="Peptidase M16C associated" evidence="1">
    <location>
        <begin position="465"/>
        <end position="715"/>
    </location>
</feature>
<dbReference type="InterPro" id="IPR007863">
    <property type="entry name" value="Peptidase_M16_C"/>
</dbReference>
<dbReference type="Proteomes" id="UP001059480">
    <property type="component" value="Unassembled WGS sequence"/>
</dbReference>
<organism evidence="2 3">
    <name type="scientific">Granulicatella seriolae</name>
    <dbReference type="NCBI Taxonomy" id="2967226"/>
    <lineage>
        <taxon>Bacteria</taxon>
        <taxon>Bacillati</taxon>
        <taxon>Bacillota</taxon>
        <taxon>Bacilli</taxon>
        <taxon>Lactobacillales</taxon>
        <taxon>Carnobacteriaceae</taxon>
        <taxon>Granulicatella</taxon>
    </lineage>
</organism>
<name>A0ABT1WN95_9LACT</name>
<dbReference type="InterPro" id="IPR011249">
    <property type="entry name" value="Metalloenz_LuxS/M16"/>
</dbReference>
<dbReference type="InterPro" id="IPR055130">
    <property type="entry name" value="PreP_C"/>
</dbReference>